<accession>A0ABW1DBZ0</accession>
<feature type="region of interest" description="Disordered" evidence="1">
    <location>
        <begin position="142"/>
        <end position="182"/>
    </location>
</feature>
<dbReference type="InterPro" id="IPR034904">
    <property type="entry name" value="FSCA_dom_sf"/>
</dbReference>
<evidence type="ECO:0000256" key="1">
    <source>
        <dbReference type="SAM" id="MobiDB-lite"/>
    </source>
</evidence>
<reference evidence="3" key="1">
    <citation type="journal article" date="2019" name="Int. J. Syst. Evol. Microbiol.">
        <title>The Global Catalogue of Microorganisms (GCM) 10K type strain sequencing project: providing services to taxonomists for standard genome sequencing and annotation.</title>
        <authorList>
            <consortium name="The Broad Institute Genomics Platform"/>
            <consortium name="The Broad Institute Genome Sequencing Center for Infectious Disease"/>
            <person name="Wu L."/>
            <person name="Ma J."/>
        </authorList>
    </citation>
    <scope>NUCLEOTIDE SEQUENCE [LARGE SCALE GENOMIC DNA]</scope>
    <source>
        <strain evidence="3">CCUG 53903</strain>
    </source>
</reference>
<dbReference type="Proteomes" id="UP001596058">
    <property type="component" value="Unassembled WGS sequence"/>
</dbReference>
<dbReference type="EMBL" id="JBHSPA010000112">
    <property type="protein sequence ID" value="MFC5834520.1"/>
    <property type="molecule type" value="Genomic_DNA"/>
</dbReference>
<organism evidence="2 3">
    <name type="scientific">Nonomuraea insulae</name>
    <dbReference type="NCBI Taxonomy" id="1616787"/>
    <lineage>
        <taxon>Bacteria</taxon>
        <taxon>Bacillati</taxon>
        <taxon>Actinomycetota</taxon>
        <taxon>Actinomycetes</taxon>
        <taxon>Streptosporangiales</taxon>
        <taxon>Streptosporangiaceae</taxon>
        <taxon>Nonomuraea</taxon>
    </lineage>
</organism>
<evidence type="ECO:0000313" key="2">
    <source>
        <dbReference type="EMBL" id="MFC5834520.1"/>
    </source>
</evidence>
<name>A0ABW1DBZ0_9ACTN</name>
<keyword evidence="3" id="KW-1185">Reference proteome</keyword>
<protein>
    <recommendedName>
        <fullName evidence="4">NIF system FeS cluster assembly NifU C-terminal domain-containing protein</fullName>
    </recommendedName>
</protein>
<dbReference type="Gene3D" id="3.30.300.130">
    <property type="entry name" value="Fe-S cluster assembly (FSCA)"/>
    <property type="match status" value="1"/>
</dbReference>
<gene>
    <name evidence="2" type="ORF">ACFPZ3_62665</name>
</gene>
<evidence type="ECO:0008006" key="4">
    <source>
        <dbReference type="Google" id="ProtNLM"/>
    </source>
</evidence>
<dbReference type="RefSeq" id="WP_379523932.1">
    <property type="nucleotide sequence ID" value="NZ_JBHSPA010000112.1"/>
</dbReference>
<sequence length="182" mass="19058">MNERITAIESMLEEADPAAIELVRHLLGLYGEGLARVMEIAGEQTAELLAADELLSPLLVLHDLHPLDARARVTAALEGGADLLAIEDGRARLRLRAAGCRSSQAAAQEAVRAAVLAAAPEIEHVEFEPEQSALIPVESLSMRPASRAAPGQAENPSVRPASRAAPGQAEIPSACPTSRAAP</sequence>
<comment type="caution">
    <text evidence="2">The sequence shown here is derived from an EMBL/GenBank/DDBJ whole genome shotgun (WGS) entry which is preliminary data.</text>
</comment>
<proteinExistence type="predicted"/>
<evidence type="ECO:0000313" key="3">
    <source>
        <dbReference type="Proteomes" id="UP001596058"/>
    </source>
</evidence>